<evidence type="ECO:0000256" key="2">
    <source>
        <dbReference type="ARBA" id="ARBA00022692"/>
    </source>
</evidence>
<protein>
    <submittedName>
        <fullName evidence="6">Protoheme IX farnesyltransferase</fullName>
        <ecNumber evidence="6">2.5.1.141</ecNumber>
    </submittedName>
</protein>
<keyword evidence="6" id="KW-0808">Transferase</keyword>
<organism evidence="6">
    <name type="scientific">Candidatus Methanophagaceae archaeon ANME-1 ERB6</name>
    <dbReference type="NCBI Taxonomy" id="2759912"/>
    <lineage>
        <taxon>Archaea</taxon>
        <taxon>Methanobacteriati</taxon>
        <taxon>Methanobacteriota</taxon>
        <taxon>Stenosarchaea group</taxon>
        <taxon>Methanomicrobia</taxon>
        <taxon>Candidatus Methanophagales</taxon>
        <taxon>Candidatus Methanophagaceae</taxon>
    </lineage>
</organism>
<dbReference type="EMBL" id="MT631549">
    <property type="protein sequence ID" value="QNO53737.1"/>
    <property type="molecule type" value="Genomic_DNA"/>
</dbReference>
<name>A0A7G9Z0F3_9EURY</name>
<proteinExistence type="predicted"/>
<dbReference type="GO" id="GO:0008495">
    <property type="term" value="F:protoheme IX farnesyltransferase activity"/>
    <property type="evidence" value="ECO:0007669"/>
    <property type="project" value="UniProtKB-EC"/>
</dbReference>
<keyword evidence="3 5" id="KW-1133">Transmembrane helix</keyword>
<sequence length="104" mass="11857">MLKDLVISMRPKQWYKNLILFVGIVFSLNLLNVQMWLNVIAAFAIFCMLSGSEYIINDILDIEKDRKHPTKRKRPIASGKLKKSYALLFALVMINCAGGGVRNK</sequence>
<evidence type="ECO:0000313" key="6">
    <source>
        <dbReference type="EMBL" id="QNO53737.1"/>
    </source>
</evidence>
<evidence type="ECO:0000256" key="3">
    <source>
        <dbReference type="ARBA" id="ARBA00022989"/>
    </source>
</evidence>
<gene>
    <name evidence="6" type="primary">cyoE</name>
    <name evidence="6" type="ORF">ONPGGGGH_00036</name>
</gene>
<dbReference type="Pfam" id="PF01040">
    <property type="entry name" value="UbiA"/>
    <property type="match status" value="1"/>
</dbReference>
<keyword evidence="4 5" id="KW-0472">Membrane</keyword>
<dbReference type="GO" id="GO:0005886">
    <property type="term" value="C:plasma membrane"/>
    <property type="evidence" value="ECO:0007669"/>
    <property type="project" value="UniProtKB-SubCell"/>
</dbReference>
<reference evidence="6" key="1">
    <citation type="submission" date="2020-06" db="EMBL/GenBank/DDBJ databases">
        <title>Unique genomic features of the anaerobic methanotrophic archaea.</title>
        <authorList>
            <person name="Chadwick G.L."/>
            <person name="Skennerton C.T."/>
            <person name="Laso-Perez R."/>
            <person name="Leu A.O."/>
            <person name="Speth D.R."/>
            <person name="Yu H."/>
            <person name="Morgan-Lang C."/>
            <person name="Hatzenpichler R."/>
            <person name="Goudeau D."/>
            <person name="Malmstrom R."/>
            <person name="Brazelton W.J."/>
            <person name="Woyke T."/>
            <person name="Hallam S.J."/>
            <person name="Tyson G.W."/>
            <person name="Wegener G."/>
            <person name="Boetius A."/>
            <person name="Orphan V."/>
        </authorList>
    </citation>
    <scope>NUCLEOTIDE SEQUENCE</scope>
</reference>
<evidence type="ECO:0000256" key="5">
    <source>
        <dbReference type="SAM" id="Phobius"/>
    </source>
</evidence>
<evidence type="ECO:0000256" key="1">
    <source>
        <dbReference type="ARBA" id="ARBA00004651"/>
    </source>
</evidence>
<feature type="transmembrane region" description="Helical" evidence="5">
    <location>
        <begin position="39"/>
        <end position="60"/>
    </location>
</feature>
<feature type="transmembrane region" description="Helical" evidence="5">
    <location>
        <begin position="14"/>
        <end position="33"/>
    </location>
</feature>
<comment type="subcellular location">
    <subcellularLocation>
        <location evidence="1">Cell membrane</location>
        <topology evidence="1">Multi-pass membrane protein</topology>
    </subcellularLocation>
</comment>
<keyword evidence="2 5" id="KW-0812">Transmembrane</keyword>
<dbReference type="InterPro" id="IPR000537">
    <property type="entry name" value="UbiA_prenyltransferase"/>
</dbReference>
<accession>A0A7G9Z0F3</accession>
<dbReference type="InterPro" id="IPR044878">
    <property type="entry name" value="UbiA_sf"/>
</dbReference>
<feature type="transmembrane region" description="Helical" evidence="5">
    <location>
        <begin position="81"/>
        <end position="101"/>
    </location>
</feature>
<dbReference type="EC" id="2.5.1.141" evidence="6"/>
<evidence type="ECO:0000256" key="4">
    <source>
        <dbReference type="ARBA" id="ARBA00023136"/>
    </source>
</evidence>
<dbReference type="AlphaFoldDB" id="A0A7G9Z0F3"/>
<dbReference type="Gene3D" id="1.10.357.140">
    <property type="entry name" value="UbiA prenyltransferase"/>
    <property type="match status" value="1"/>
</dbReference>